<dbReference type="GO" id="GO:0005886">
    <property type="term" value="C:plasma membrane"/>
    <property type="evidence" value="ECO:0007669"/>
    <property type="project" value="UniProtKB-SubCell"/>
</dbReference>
<dbReference type="PANTHER" id="PTHR23501:SF197">
    <property type="entry name" value="COMD"/>
    <property type="match status" value="1"/>
</dbReference>
<dbReference type="OrthoDB" id="7375466at2"/>
<feature type="region of interest" description="Disordered" evidence="8">
    <location>
        <begin position="545"/>
        <end position="567"/>
    </location>
</feature>
<keyword evidence="12" id="KW-1185">Reference proteome</keyword>
<feature type="transmembrane region" description="Helical" evidence="9">
    <location>
        <begin position="221"/>
        <end position="238"/>
    </location>
</feature>
<keyword evidence="7 9" id="KW-0472">Membrane</keyword>
<dbReference type="RefSeq" id="WP_133848107.1">
    <property type="nucleotide sequence ID" value="NZ_SNXZ01000001.1"/>
</dbReference>
<organism evidence="11 12">
    <name type="scientific">Labedaea rhizosphaerae</name>
    <dbReference type="NCBI Taxonomy" id="598644"/>
    <lineage>
        <taxon>Bacteria</taxon>
        <taxon>Bacillati</taxon>
        <taxon>Actinomycetota</taxon>
        <taxon>Actinomycetes</taxon>
        <taxon>Pseudonocardiales</taxon>
        <taxon>Pseudonocardiaceae</taxon>
        <taxon>Labedaea</taxon>
    </lineage>
</organism>
<dbReference type="CDD" id="cd17502">
    <property type="entry name" value="MFS_Azr1_MDR_like"/>
    <property type="match status" value="1"/>
</dbReference>
<evidence type="ECO:0000256" key="4">
    <source>
        <dbReference type="ARBA" id="ARBA00022475"/>
    </source>
</evidence>
<dbReference type="PANTHER" id="PTHR23501">
    <property type="entry name" value="MAJOR FACILITATOR SUPERFAMILY"/>
    <property type="match status" value="1"/>
</dbReference>
<dbReference type="SUPFAM" id="SSF49464">
    <property type="entry name" value="Carboxypeptidase regulatory domain-like"/>
    <property type="match status" value="3"/>
</dbReference>
<feature type="compositionally biased region" description="Pro residues" evidence="8">
    <location>
        <begin position="554"/>
        <end position="564"/>
    </location>
</feature>
<keyword evidence="3" id="KW-0813">Transport</keyword>
<evidence type="ECO:0000259" key="10">
    <source>
        <dbReference type="PROSITE" id="PS50850"/>
    </source>
</evidence>
<dbReference type="Pfam" id="PF07690">
    <property type="entry name" value="MFS_1"/>
    <property type="match status" value="1"/>
</dbReference>
<feature type="transmembrane region" description="Helical" evidence="9">
    <location>
        <begin position="354"/>
        <end position="373"/>
    </location>
</feature>
<dbReference type="AlphaFoldDB" id="A0A4R6SPD9"/>
<dbReference type="InterPro" id="IPR004638">
    <property type="entry name" value="EmrB-like"/>
</dbReference>
<evidence type="ECO:0000313" key="11">
    <source>
        <dbReference type="EMBL" id="TDQ05342.1"/>
    </source>
</evidence>
<accession>A0A4R6SPD9</accession>
<feature type="transmembrane region" description="Helical" evidence="9">
    <location>
        <begin position="250"/>
        <end position="268"/>
    </location>
</feature>
<feature type="transmembrane region" description="Helical" evidence="9">
    <location>
        <begin position="516"/>
        <end position="535"/>
    </location>
</feature>
<sequence>MSQSDTAAAPPQTGEEGHYTLTHKQILVILSGLLMGMFLAALDQTIVGTAIRTIADDLKGYDEQAWATTAYLITATISTPLYGKLSDIYGRKPFFITAISIFLIGSLACTFSQSMLQLAIFRALQGLGAGGLMSLALTIVGDIVPPRERAKYQGYFLAVWGTSSVLGPVLGGFFAGQTDLLGIDGWRWVFLVNVPIGAVALFVVTKVLNVPHERHDHRIDYWGAITLAIGLVPLLLVAEQGRDWGWASNRSLLCYGIGAVGLILFILAEVRMKDEALIPLRLFKNSTFSIAIVVGTIIGVGMFGGIVMVPQYLQVVHGVTPTESGLMMLPMMLGIMAGSISSGQITSKTGRYKIFPVIGTFVIVGGLLLFSTVTADTPLWQPLVFMGIFGYGLGNCMQTLVIAAQNAVPFRDMGVATASSTFFRQIGGTLGVAVFLSVLFSSIPGKLQDSYAEAAKDPAYVQTVSNPAVQQDPANADYFKLLKGGGGDLSDTSFLSHTNATLAHPFKDGFTDAIDVVFIIGAAVVALAFLFSIFMKEIPLRTGKPGAAAAEGAAPPPAPEPEPVTPEDELSRFADFDLLDTQKFDEPVPVLAGKHAQEGDGADRNGHGAAVPELVPMSAGTQLTGTSRELSGTVRHRDGSGVEHAVLTLIDRTGHQVARAAAGRDGSYRMTAPADGSYVLIVSAVGHRPQASSLVLGGGAVSADVTLVGSGEVAGTVRDRAGTPVARATITLADTSGEVVGSGTSASDGSFRLTGVGAGPHTLVVDAPHTKPYAAQLTVPESGVVRHDVEVLPGAQVSGVARNEAGNPVADARITVLDANGNVVTVTATDETGRYVVPDLADGEYTVIASGYAPTAQRLQLTGGHQVSHDVVLGYQPWK</sequence>
<dbReference type="Gene3D" id="1.20.1250.20">
    <property type="entry name" value="MFS general substrate transporter like domains"/>
    <property type="match status" value="1"/>
</dbReference>
<feature type="transmembrane region" description="Helical" evidence="9">
    <location>
        <begin position="94"/>
        <end position="113"/>
    </location>
</feature>
<evidence type="ECO:0000256" key="6">
    <source>
        <dbReference type="ARBA" id="ARBA00022989"/>
    </source>
</evidence>
<evidence type="ECO:0000256" key="5">
    <source>
        <dbReference type="ARBA" id="ARBA00022692"/>
    </source>
</evidence>
<dbReference type="InterPro" id="IPR020846">
    <property type="entry name" value="MFS_dom"/>
</dbReference>
<gene>
    <name evidence="11" type="ORF">EV186_1011312</name>
</gene>
<feature type="transmembrane region" description="Helical" evidence="9">
    <location>
        <begin position="119"/>
        <end position="143"/>
    </location>
</feature>
<keyword evidence="4" id="KW-1003">Cell membrane</keyword>
<dbReference type="InterPro" id="IPR036259">
    <property type="entry name" value="MFS_trans_sf"/>
</dbReference>
<evidence type="ECO:0000256" key="3">
    <source>
        <dbReference type="ARBA" id="ARBA00022448"/>
    </source>
</evidence>
<evidence type="ECO:0000256" key="7">
    <source>
        <dbReference type="ARBA" id="ARBA00023136"/>
    </source>
</evidence>
<dbReference type="Gene3D" id="2.60.40.1120">
    <property type="entry name" value="Carboxypeptidase-like, regulatory domain"/>
    <property type="match status" value="3"/>
</dbReference>
<evidence type="ECO:0000313" key="12">
    <source>
        <dbReference type="Proteomes" id="UP000295444"/>
    </source>
</evidence>
<evidence type="ECO:0000256" key="2">
    <source>
        <dbReference type="ARBA" id="ARBA00007520"/>
    </source>
</evidence>
<reference evidence="11 12" key="1">
    <citation type="submission" date="2019-03" db="EMBL/GenBank/DDBJ databases">
        <title>Genomic Encyclopedia of Type Strains, Phase IV (KMG-IV): sequencing the most valuable type-strain genomes for metagenomic binning, comparative biology and taxonomic classification.</title>
        <authorList>
            <person name="Goeker M."/>
        </authorList>
    </citation>
    <scope>NUCLEOTIDE SEQUENCE [LARGE SCALE GENOMIC DNA]</scope>
    <source>
        <strain evidence="11 12">DSM 45361</strain>
    </source>
</reference>
<dbReference type="NCBIfam" id="TIGR00711">
    <property type="entry name" value="efflux_EmrB"/>
    <property type="match status" value="1"/>
</dbReference>
<feature type="transmembrane region" description="Helical" evidence="9">
    <location>
        <begin position="325"/>
        <end position="342"/>
    </location>
</feature>
<keyword evidence="6 9" id="KW-1133">Transmembrane helix</keyword>
<dbReference type="GO" id="GO:0022857">
    <property type="term" value="F:transmembrane transporter activity"/>
    <property type="evidence" value="ECO:0007669"/>
    <property type="project" value="InterPro"/>
</dbReference>
<dbReference type="FunFam" id="1.20.1720.10:FF:000004">
    <property type="entry name" value="EmrB/QacA family drug resistance transporter"/>
    <property type="match status" value="1"/>
</dbReference>
<feature type="transmembrane region" description="Helical" evidence="9">
    <location>
        <begin position="155"/>
        <end position="176"/>
    </location>
</feature>
<dbReference type="PROSITE" id="PS50850">
    <property type="entry name" value="MFS"/>
    <property type="match status" value="1"/>
</dbReference>
<dbReference type="SUPFAM" id="SSF103473">
    <property type="entry name" value="MFS general substrate transporter"/>
    <property type="match status" value="1"/>
</dbReference>
<comment type="similarity">
    <text evidence="2">Belongs to the major facilitator superfamily. TCR/Tet family.</text>
</comment>
<feature type="transmembrane region" description="Helical" evidence="9">
    <location>
        <begin position="288"/>
        <end position="313"/>
    </location>
</feature>
<feature type="transmembrane region" description="Helical" evidence="9">
    <location>
        <begin position="188"/>
        <end position="209"/>
    </location>
</feature>
<evidence type="ECO:0000256" key="8">
    <source>
        <dbReference type="SAM" id="MobiDB-lite"/>
    </source>
</evidence>
<feature type="domain" description="Major facilitator superfamily (MFS) profile" evidence="10">
    <location>
        <begin position="29"/>
        <end position="540"/>
    </location>
</feature>
<name>A0A4R6SPD9_LABRH</name>
<feature type="transmembrane region" description="Helical" evidence="9">
    <location>
        <begin position="379"/>
        <end position="401"/>
    </location>
</feature>
<feature type="transmembrane region" description="Helical" evidence="9">
    <location>
        <begin position="422"/>
        <end position="443"/>
    </location>
</feature>
<evidence type="ECO:0000256" key="9">
    <source>
        <dbReference type="SAM" id="Phobius"/>
    </source>
</evidence>
<evidence type="ECO:0000256" key="1">
    <source>
        <dbReference type="ARBA" id="ARBA00004651"/>
    </source>
</evidence>
<dbReference type="Gene3D" id="1.20.1720.10">
    <property type="entry name" value="Multidrug resistance protein D"/>
    <property type="match status" value="1"/>
</dbReference>
<dbReference type="InterPro" id="IPR008969">
    <property type="entry name" value="CarboxyPept-like_regulatory"/>
</dbReference>
<keyword evidence="5 9" id="KW-0812">Transmembrane</keyword>
<proteinExistence type="inferred from homology"/>
<dbReference type="Pfam" id="PF13620">
    <property type="entry name" value="CarboxypepD_reg"/>
    <property type="match status" value="3"/>
</dbReference>
<dbReference type="InterPro" id="IPR011701">
    <property type="entry name" value="MFS"/>
</dbReference>
<dbReference type="EMBL" id="SNXZ01000001">
    <property type="protein sequence ID" value="TDQ05342.1"/>
    <property type="molecule type" value="Genomic_DNA"/>
</dbReference>
<protein>
    <submittedName>
        <fullName evidence="11">EmrB/QacA subfamily drug resistance transporter</fullName>
    </submittedName>
</protein>
<comment type="subcellular location">
    <subcellularLocation>
        <location evidence="1">Cell membrane</location>
        <topology evidence="1">Multi-pass membrane protein</topology>
    </subcellularLocation>
</comment>
<comment type="caution">
    <text evidence="11">The sequence shown here is derived from an EMBL/GenBank/DDBJ whole genome shotgun (WGS) entry which is preliminary data.</text>
</comment>
<feature type="transmembrane region" description="Helical" evidence="9">
    <location>
        <begin position="25"/>
        <end position="42"/>
    </location>
</feature>
<dbReference type="Proteomes" id="UP000295444">
    <property type="component" value="Unassembled WGS sequence"/>
</dbReference>